<dbReference type="EMBL" id="JALNTZ010001351">
    <property type="protein sequence ID" value="KAJ3626868.1"/>
    <property type="molecule type" value="Genomic_DNA"/>
</dbReference>
<dbReference type="AlphaFoldDB" id="A0AA38HIQ3"/>
<feature type="region of interest" description="Disordered" evidence="1">
    <location>
        <begin position="1"/>
        <end position="116"/>
    </location>
</feature>
<evidence type="ECO:0000313" key="3">
    <source>
        <dbReference type="Proteomes" id="UP001168821"/>
    </source>
</evidence>
<sequence length="116" mass="13022">MYSDQPRGDSPAIQAVDAKSFNGERPVRPSPPPASGVYLSHQRQTFSTGGRGSRPPPRHFPFRGQNRPMFLQRQRLQPQEHYQQLQQQANQRQESSRGRGGARERGSSGGKARGRN</sequence>
<comment type="caution">
    <text evidence="2">The sequence shown here is derived from an EMBL/GenBank/DDBJ whole genome shotgun (WGS) entry which is preliminary data.</text>
</comment>
<name>A0AA38HIQ3_9CUCU</name>
<accession>A0AA38HIQ3</accession>
<feature type="compositionally biased region" description="Low complexity" evidence="1">
    <location>
        <begin position="72"/>
        <end position="93"/>
    </location>
</feature>
<dbReference type="Proteomes" id="UP001168821">
    <property type="component" value="Unassembled WGS sequence"/>
</dbReference>
<reference evidence="2" key="1">
    <citation type="journal article" date="2023" name="G3 (Bethesda)">
        <title>Whole genome assemblies of Zophobas morio and Tenebrio molitor.</title>
        <authorList>
            <person name="Kaur S."/>
            <person name="Stinson S.A."/>
            <person name="diCenzo G.C."/>
        </authorList>
    </citation>
    <scope>NUCLEOTIDE SEQUENCE</scope>
    <source>
        <strain evidence="2">QUZm001</strain>
    </source>
</reference>
<feature type="compositionally biased region" description="Basic and acidic residues" evidence="1">
    <location>
        <begin position="94"/>
        <end position="106"/>
    </location>
</feature>
<keyword evidence="3" id="KW-1185">Reference proteome</keyword>
<evidence type="ECO:0000313" key="2">
    <source>
        <dbReference type="EMBL" id="KAJ3626868.1"/>
    </source>
</evidence>
<protein>
    <submittedName>
        <fullName evidence="2">Uncharacterized protein</fullName>
    </submittedName>
</protein>
<proteinExistence type="predicted"/>
<evidence type="ECO:0000256" key="1">
    <source>
        <dbReference type="SAM" id="MobiDB-lite"/>
    </source>
</evidence>
<feature type="compositionally biased region" description="Gly residues" evidence="1">
    <location>
        <begin position="107"/>
        <end position="116"/>
    </location>
</feature>
<organism evidence="2 3">
    <name type="scientific">Zophobas morio</name>
    <dbReference type="NCBI Taxonomy" id="2755281"/>
    <lineage>
        <taxon>Eukaryota</taxon>
        <taxon>Metazoa</taxon>
        <taxon>Ecdysozoa</taxon>
        <taxon>Arthropoda</taxon>
        <taxon>Hexapoda</taxon>
        <taxon>Insecta</taxon>
        <taxon>Pterygota</taxon>
        <taxon>Neoptera</taxon>
        <taxon>Endopterygota</taxon>
        <taxon>Coleoptera</taxon>
        <taxon>Polyphaga</taxon>
        <taxon>Cucujiformia</taxon>
        <taxon>Tenebrionidae</taxon>
        <taxon>Zophobas</taxon>
    </lineage>
</organism>
<gene>
    <name evidence="2" type="ORF">Zmor_004226</name>
</gene>